<dbReference type="Gene3D" id="3.40.190.10">
    <property type="entry name" value="Periplasmic binding protein-like II"/>
    <property type="match status" value="4"/>
</dbReference>
<evidence type="ECO:0000256" key="7">
    <source>
        <dbReference type="ARBA" id="ARBA00022692"/>
    </source>
</evidence>
<dbReference type="PANTHER" id="PTHR45339">
    <property type="entry name" value="HYBRID SIGNAL TRANSDUCTION HISTIDINE KINASE J"/>
    <property type="match status" value="1"/>
</dbReference>
<evidence type="ECO:0000256" key="14">
    <source>
        <dbReference type="PROSITE-ProRule" id="PRU00169"/>
    </source>
</evidence>
<evidence type="ECO:0000259" key="16">
    <source>
        <dbReference type="PROSITE" id="PS50110"/>
    </source>
</evidence>
<dbReference type="InterPro" id="IPR013656">
    <property type="entry name" value="PAS_4"/>
</dbReference>
<feature type="domain" description="Histidine kinase" evidence="15">
    <location>
        <begin position="843"/>
        <end position="1064"/>
    </location>
</feature>
<dbReference type="SUPFAM" id="SSF47226">
    <property type="entry name" value="Histidine-containing phosphotransfer domain, HPT domain"/>
    <property type="match status" value="1"/>
</dbReference>
<dbReference type="InterPro" id="IPR011006">
    <property type="entry name" value="CheY-like_superfamily"/>
</dbReference>
<accession>A0A4R0YKB9</accession>
<evidence type="ECO:0000313" key="19">
    <source>
        <dbReference type="Proteomes" id="UP000291822"/>
    </source>
</evidence>
<dbReference type="Pfam" id="PF08447">
    <property type="entry name" value="PAS_3"/>
    <property type="match status" value="1"/>
</dbReference>
<name>A0A4R0YKB9_9GAMM</name>
<sequence length="1425" mass="156559">MNRYGCLRSARIVLVSVLILLKCLGVSMAQEPLSLALNSDEEAWRRGHPVIRVGVFAGDHMPVEAWSAGRPQGLAVDYARLLASRAGLRLEFRPYSSWESVAFAPNGDIPFDMLLAQPVTPDRLSNFNMLRSILTDQPAIVVRRDNHSIHGIQDLTGSRVAVERRYQRGIALLAHYHPGIRLLLADDANEALDLVADGRADAYVGLGVRATALLLRRPTRDLAMLASSGLAPMELAPAVRKDNGMLTQILRKAESGITDSERARIREHWGVQSAGKFVRNNVQPLSDEQRHWLGQLPPLRVGFEVDRYPYTFVDSAGRFDGLAADYLRAIEQRLGLRFEYVRADDWDSLQAMIKSGRVDLVAAVGEGDVADSDMSFTQSYENFPGVIVTRTDGPPIADPGDLDRRAVAIRDESSMMAQARHVIGNATFRPVGNNEAGLSLVAERKADAYIGTLPAVDYLIRSRYPSELRVVGPAGVDMGLAIGVRPKFAALLPMINGVLNSMEQGERQAIRGRWLTTEYHYGVPWQWVVAGSLGAALLLLTGGIAFMRLKRALRAQVAAEQALAKQLDFQAALLERLPYPVFVKDADARYVAVNSAYESFFHCNRRDLMGKRLTETMHLADHDLAELERKDADVLSTGIGSREEVQLHDAPGDGDMRSVIVWMDALTSRSGPRLLGTVVDVSEIRSAEARARASEQRLSDITRTMPAPVFQLRISPDGSRKFTYVAGKTVTSLGMSANEIVDNEPALFALVHPDDQPLVTDKVNAAARSRKAMPAFDFRLLVKGQWRWLQTEGGTPRQLPGGDVEWSGYWIDTTRVHEQSEALIEARRRAEAATEAKGAFLAAMSHEIRTPMAGVLGMIELLTHTRLDREQLQMVDMAQESAKGLLLILDDILDYSRIDARKLVIESVAFDPRRTFDSICGLFSIRAIEKGLRLYCIVDASLAPLVVGDEARLRQIVSNLMSNAIKFTEEGSITLRVRVDEASAGLQHVRMSVRDTGIGIRKANLARLFSPFTQAEESTVRRFGGTGLGLAISRSLAQLMGGDLRLESEEGRGTEAILSVPLPVEAAPRGWPLFDGTAVHLRCRDTLLVQELEGYLGALGFEVKVASTDCQVDFMITDDRVQARGAVEAGIRCLLVNDSGDGSGLPAVRGNPLLWRALREGCCAALGVDDSHLAEPGEHACRVDADIRVLVAEDHPINRALIDRQMQVLGCQYSIVEDGEQALDALEGQTFDLLLTDCHMPNMDGFALARTIRARERADVHLAIVALSASALPEQVQKCKDAGMDDFLAKPMRLSELANKILLHAPRSRPAGTRGDFDAKLPDGHEDTGWQEQLLRELLKSCSQDLAEFDRLDDDADAARQHYLLHRVEGAIAAVGVTEGIADSVGLTVRQRRARIQEHLFLAAQHLSQLNARASGRAGPVRDSH</sequence>
<dbReference type="SMART" id="SM00387">
    <property type="entry name" value="HATPase_c"/>
    <property type="match status" value="1"/>
</dbReference>
<keyword evidence="10" id="KW-0067">ATP-binding</keyword>
<feature type="domain" description="PAS" evidence="17">
    <location>
        <begin position="566"/>
        <end position="623"/>
    </location>
</feature>
<gene>
    <name evidence="18" type="ORF">EZM97_29180</name>
</gene>
<dbReference type="InterPro" id="IPR035965">
    <property type="entry name" value="PAS-like_dom_sf"/>
</dbReference>
<evidence type="ECO:0000256" key="10">
    <source>
        <dbReference type="ARBA" id="ARBA00022840"/>
    </source>
</evidence>
<dbReference type="CDD" id="cd16922">
    <property type="entry name" value="HATPase_EvgS-ArcB-TorS-like"/>
    <property type="match status" value="1"/>
</dbReference>
<comment type="caution">
    <text evidence="18">The sequence shown here is derived from an EMBL/GenBank/DDBJ whole genome shotgun (WGS) entry which is preliminary data.</text>
</comment>
<evidence type="ECO:0000259" key="17">
    <source>
        <dbReference type="PROSITE" id="PS50112"/>
    </source>
</evidence>
<dbReference type="InterPro" id="IPR036641">
    <property type="entry name" value="HPT_dom_sf"/>
</dbReference>
<dbReference type="InterPro" id="IPR001789">
    <property type="entry name" value="Sig_transdc_resp-reg_receiver"/>
</dbReference>
<comment type="catalytic activity">
    <reaction evidence="1">
        <text>ATP + protein L-histidine = ADP + protein N-phospho-L-histidine.</text>
        <dbReference type="EC" id="2.7.13.3"/>
    </reaction>
</comment>
<dbReference type="SUPFAM" id="SSF55785">
    <property type="entry name" value="PYP-like sensor domain (PAS domain)"/>
    <property type="match status" value="2"/>
</dbReference>
<feature type="modified residue" description="4-aspartylphosphate" evidence="14">
    <location>
        <position position="1237"/>
    </location>
</feature>
<dbReference type="PANTHER" id="PTHR45339:SF1">
    <property type="entry name" value="HYBRID SIGNAL TRANSDUCTION HISTIDINE KINASE J"/>
    <property type="match status" value="1"/>
</dbReference>
<dbReference type="InterPro" id="IPR005467">
    <property type="entry name" value="His_kinase_dom"/>
</dbReference>
<dbReference type="GO" id="GO:0005524">
    <property type="term" value="F:ATP binding"/>
    <property type="evidence" value="ECO:0007669"/>
    <property type="project" value="UniProtKB-KW"/>
</dbReference>
<dbReference type="InterPro" id="IPR036890">
    <property type="entry name" value="HATPase_C_sf"/>
</dbReference>
<dbReference type="SUPFAM" id="SSF55874">
    <property type="entry name" value="ATPase domain of HSP90 chaperone/DNA topoisomerase II/histidine kinase"/>
    <property type="match status" value="1"/>
</dbReference>
<keyword evidence="19" id="KW-1185">Reference proteome</keyword>
<proteinExistence type="predicted"/>
<evidence type="ECO:0000313" key="18">
    <source>
        <dbReference type="EMBL" id="TCI06715.1"/>
    </source>
</evidence>
<dbReference type="InterPro" id="IPR036097">
    <property type="entry name" value="HisK_dim/P_sf"/>
</dbReference>
<dbReference type="RefSeq" id="WP_131411418.1">
    <property type="nucleotide sequence ID" value="NZ_SJTG01000005.1"/>
</dbReference>
<dbReference type="GO" id="GO:0000155">
    <property type="term" value="F:phosphorelay sensor kinase activity"/>
    <property type="evidence" value="ECO:0007669"/>
    <property type="project" value="InterPro"/>
</dbReference>
<keyword evidence="4" id="KW-1003">Cell membrane</keyword>
<evidence type="ECO:0000259" key="15">
    <source>
        <dbReference type="PROSITE" id="PS50109"/>
    </source>
</evidence>
<organism evidence="18 19">
    <name type="scientific">Dyella soli</name>
    <dbReference type="NCBI Taxonomy" id="522319"/>
    <lineage>
        <taxon>Bacteria</taxon>
        <taxon>Pseudomonadati</taxon>
        <taxon>Pseudomonadota</taxon>
        <taxon>Gammaproteobacteria</taxon>
        <taxon>Lysobacterales</taxon>
        <taxon>Rhodanobacteraceae</taxon>
        <taxon>Dyella</taxon>
    </lineage>
</organism>
<evidence type="ECO:0000256" key="11">
    <source>
        <dbReference type="ARBA" id="ARBA00022989"/>
    </source>
</evidence>
<dbReference type="Proteomes" id="UP000291822">
    <property type="component" value="Unassembled WGS sequence"/>
</dbReference>
<dbReference type="Pfam" id="PF00072">
    <property type="entry name" value="Response_reg"/>
    <property type="match status" value="1"/>
</dbReference>
<dbReference type="CDD" id="cd00082">
    <property type="entry name" value="HisKA"/>
    <property type="match status" value="1"/>
</dbReference>
<dbReference type="SMART" id="SM00062">
    <property type="entry name" value="PBPb"/>
    <property type="match status" value="2"/>
</dbReference>
<keyword evidence="5 14" id="KW-0597">Phosphoprotein</keyword>
<evidence type="ECO:0000256" key="5">
    <source>
        <dbReference type="ARBA" id="ARBA00022553"/>
    </source>
</evidence>
<dbReference type="SUPFAM" id="SSF47384">
    <property type="entry name" value="Homodimeric domain of signal transducing histidine kinase"/>
    <property type="match status" value="1"/>
</dbReference>
<keyword evidence="13" id="KW-0472">Membrane</keyword>
<dbReference type="InterPro" id="IPR003594">
    <property type="entry name" value="HATPase_dom"/>
</dbReference>
<dbReference type="Pfam" id="PF02518">
    <property type="entry name" value="HATPase_c"/>
    <property type="match status" value="1"/>
</dbReference>
<dbReference type="SMART" id="SM00388">
    <property type="entry name" value="HisKA"/>
    <property type="match status" value="1"/>
</dbReference>
<dbReference type="SMART" id="SM00091">
    <property type="entry name" value="PAS"/>
    <property type="match status" value="2"/>
</dbReference>
<keyword evidence="11" id="KW-1133">Transmembrane helix</keyword>
<dbReference type="EC" id="2.7.13.3" evidence="3"/>
<dbReference type="FunFam" id="3.30.565.10:FF:000010">
    <property type="entry name" value="Sensor histidine kinase RcsC"/>
    <property type="match status" value="1"/>
</dbReference>
<evidence type="ECO:0000256" key="4">
    <source>
        <dbReference type="ARBA" id="ARBA00022475"/>
    </source>
</evidence>
<evidence type="ECO:0000256" key="8">
    <source>
        <dbReference type="ARBA" id="ARBA00022741"/>
    </source>
</evidence>
<keyword evidence="9" id="KW-0418">Kinase</keyword>
<evidence type="ECO:0000256" key="12">
    <source>
        <dbReference type="ARBA" id="ARBA00023012"/>
    </source>
</evidence>
<dbReference type="EMBL" id="SJTG01000005">
    <property type="protein sequence ID" value="TCI06715.1"/>
    <property type="molecule type" value="Genomic_DNA"/>
</dbReference>
<comment type="subcellular location">
    <subcellularLocation>
        <location evidence="2">Cell membrane</location>
        <topology evidence="2">Multi-pass membrane protein</topology>
    </subcellularLocation>
</comment>
<dbReference type="InterPro" id="IPR001638">
    <property type="entry name" value="Solute-binding_3/MltF_N"/>
</dbReference>
<dbReference type="Pfam" id="PF00497">
    <property type="entry name" value="SBP_bac_3"/>
    <property type="match status" value="2"/>
</dbReference>
<dbReference type="SUPFAM" id="SSF53850">
    <property type="entry name" value="Periplasmic binding protein-like II"/>
    <property type="match status" value="2"/>
</dbReference>
<evidence type="ECO:0000256" key="1">
    <source>
        <dbReference type="ARBA" id="ARBA00000085"/>
    </source>
</evidence>
<keyword evidence="12" id="KW-0902">Two-component regulatory system</keyword>
<dbReference type="FunFam" id="1.10.287.130:FF:000004">
    <property type="entry name" value="Ethylene receptor 1"/>
    <property type="match status" value="1"/>
</dbReference>
<dbReference type="PROSITE" id="PS50110">
    <property type="entry name" value="RESPONSE_REGULATORY"/>
    <property type="match status" value="1"/>
</dbReference>
<dbReference type="Gene3D" id="3.30.565.10">
    <property type="entry name" value="Histidine kinase-like ATPase, C-terminal domain"/>
    <property type="match status" value="1"/>
</dbReference>
<dbReference type="PROSITE" id="PS50112">
    <property type="entry name" value="PAS"/>
    <property type="match status" value="2"/>
</dbReference>
<reference evidence="18 19" key="1">
    <citation type="submission" date="2019-02" db="EMBL/GenBank/DDBJ databases">
        <title>Dyella amyloliquefaciens sp. nov., isolated from forest soil.</title>
        <authorList>
            <person name="Gao Z.-H."/>
            <person name="Qiu L.-H."/>
        </authorList>
    </citation>
    <scope>NUCLEOTIDE SEQUENCE [LARGE SCALE GENOMIC DNA]</scope>
    <source>
        <strain evidence="18 19">KACC 12747</strain>
    </source>
</reference>
<dbReference type="CDD" id="cd01007">
    <property type="entry name" value="PBP2_BvgS_HisK_like"/>
    <property type="match status" value="2"/>
</dbReference>
<keyword evidence="7" id="KW-0812">Transmembrane</keyword>
<dbReference type="GO" id="GO:0005886">
    <property type="term" value="C:plasma membrane"/>
    <property type="evidence" value="ECO:0007669"/>
    <property type="project" value="UniProtKB-SubCell"/>
</dbReference>
<evidence type="ECO:0000256" key="9">
    <source>
        <dbReference type="ARBA" id="ARBA00022777"/>
    </source>
</evidence>
<dbReference type="CDD" id="cd17546">
    <property type="entry name" value="REC_hyHK_CKI1_RcsC-like"/>
    <property type="match status" value="1"/>
</dbReference>
<dbReference type="PROSITE" id="PS50109">
    <property type="entry name" value="HIS_KIN"/>
    <property type="match status" value="1"/>
</dbReference>
<feature type="domain" description="PAS" evidence="17">
    <location>
        <begin position="694"/>
        <end position="770"/>
    </location>
</feature>
<dbReference type="Gene3D" id="1.10.287.130">
    <property type="match status" value="1"/>
</dbReference>
<dbReference type="CDD" id="cd00130">
    <property type="entry name" value="PAS"/>
    <property type="match status" value="2"/>
</dbReference>
<keyword evidence="8" id="KW-0547">Nucleotide-binding</keyword>
<dbReference type="PRINTS" id="PR00344">
    <property type="entry name" value="BCTRLSENSOR"/>
</dbReference>
<dbReference type="InterPro" id="IPR003661">
    <property type="entry name" value="HisK_dim/P_dom"/>
</dbReference>
<dbReference type="InterPro" id="IPR013655">
    <property type="entry name" value="PAS_fold_3"/>
</dbReference>
<dbReference type="Gene3D" id="3.40.50.2300">
    <property type="match status" value="1"/>
</dbReference>
<evidence type="ECO:0000256" key="6">
    <source>
        <dbReference type="ARBA" id="ARBA00022679"/>
    </source>
</evidence>
<dbReference type="InterPro" id="IPR000014">
    <property type="entry name" value="PAS"/>
</dbReference>
<feature type="domain" description="Response regulatory" evidence="16">
    <location>
        <begin position="1188"/>
        <end position="1305"/>
    </location>
</feature>
<protein>
    <recommendedName>
        <fullName evidence="3">histidine kinase</fullName>
        <ecNumber evidence="3">2.7.13.3</ecNumber>
    </recommendedName>
</protein>
<dbReference type="InterPro" id="IPR004358">
    <property type="entry name" value="Sig_transdc_His_kin-like_C"/>
</dbReference>
<evidence type="ECO:0000256" key="3">
    <source>
        <dbReference type="ARBA" id="ARBA00012438"/>
    </source>
</evidence>
<dbReference type="SUPFAM" id="SSF52172">
    <property type="entry name" value="CheY-like"/>
    <property type="match status" value="1"/>
</dbReference>
<evidence type="ECO:0000256" key="13">
    <source>
        <dbReference type="ARBA" id="ARBA00023136"/>
    </source>
</evidence>
<dbReference type="Pfam" id="PF00512">
    <property type="entry name" value="HisKA"/>
    <property type="match status" value="1"/>
</dbReference>
<dbReference type="SMART" id="SM00448">
    <property type="entry name" value="REC"/>
    <property type="match status" value="1"/>
</dbReference>
<dbReference type="Pfam" id="PF08448">
    <property type="entry name" value="PAS_4"/>
    <property type="match status" value="1"/>
</dbReference>
<evidence type="ECO:0000256" key="2">
    <source>
        <dbReference type="ARBA" id="ARBA00004651"/>
    </source>
</evidence>
<dbReference type="Gene3D" id="3.30.450.20">
    <property type="entry name" value="PAS domain"/>
    <property type="match status" value="2"/>
</dbReference>
<keyword evidence="6" id="KW-0808">Transferase</keyword>